<evidence type="ECO:0000256" key="2">
    <source>
        <dbReference type="SAM" id="SignalP"/>
    </source>
</evidence>
<dbReference type="EMBL" id="PIQE01000004">
    <property type="protein sequence ID" value="RUO69790.1"/>
    <property type="molecule type" value="Genomic_DNA"/>
</dbReference>
<reference evidence="4" key="1">
    <citation type="journal article" date="2018" name="Front. Microbiol.">
        <title>Genome-Based Analysis Reveals the Taxonomy and Diversity of the Family Idiomarinaceae.</title>
        <authorList>
            <person name="Liu Y."/>
            <person name="Lai Q."/>
            <person name="Shao Z."/>
        </authorList>
    </citation>
    <scope>NUCLEOTIDE SEQUENCE [LARGE SCALE GENOMIC DNA]</scope>
    <source>
        <strain evidence="4">c121</strain>
    </source>
</reference>
<evidence type="ECO:0000313" key="4">
    <source>
        <dbReference type="Proteomes" id="UP000287022"/>
    </source>
</evidence>
<organism evidence="3 4">
    <name type="scientific">Pseudidiomarina sediminum</name>
    <dbReference type="NCBI Taxonomy" id="431675"/>
    <lineage>
        <taxon>Bacteria</taxon>
        <taxon>Pseudomonadati</taxon>
        <taxon>Pseudomonadota</taxon>
        <taxon>Gammaproteobacteria</taxon>
        <taxon>Alteromonadales</taxon>
        <taxon>Idiomarinaceae</taxon>
        <taxon>Pseudidiomarina</taxon>
    </lineage>
</organism>
<accession>A0A432Z0S7</accession>
<evidence type="ECO:0000313" key="3">
    <source>
        <dbReference type="EMBL" id="RUO69790.1"/>
    </source>
</evidence>
<dbReference type="STRING" id="1122124.GCA_000423165_02128"/>
<dbReference type="RefSeq" id="WP_026860836.1">
    <property type="nucleotide sequence ID" value="NZ_PIQE01000004.1"/>
</dbReference>
<evidence type="ECO:0000256" key="1">
    <source>
        <dbReference type="SAM" id="Coils"/>
    </source>
</evidence>
<keyword evidence="1" id="KW-0175">Coiled coil</keyword>
<feature type="chain" id="PRO_5019042221" evidence="2">
    <location>
        <begin position="23"/>
        <end position="313"/>
    </location>
</feature>
<sequence length="313" mass="35660">MRTLMTLSAVALALVAATTAHADEKQRSELRKQLEVMNSIFTTTLAQQQGEAQRGRMYHERLHYDYLAGQGVVYRMRVDNPTIMFFGERVSFPDVPLPPEFDEHAVMDIEFEVSEALAEAESELAQIEILSDSVEMTESTTVFSGDGEIRIVREVSDDVRESAREMRELRRKERDLKLAERNAEAAESEKVKAELKAVQEELKAREKAYKEAREELKAAREELRDKADERRAKRAEKRAEQVKVYEQTIAQTLCDYGQTLRALPNGEHVSFILEGAGDKENGGSDKIYVFTKRQLQKCDQPSDLLGQAVTYSY</sequence>
<feature type="coiled-coil region" evidence="1">
    <location>
        <begin position="117"/>
        <end position="240"/>
    </location>
</feature>
<dbReference type="Proteomes" id="UP000287022">
    <property type="component" value="Unassembled WGS sequence"/>
</dbReference>
<name>A0A432Z0S7_9GAMM</name>
<feature type="signal peptide" evidence="2">
    <location>
        <begin position="1"/>
        <end position="22"/>
    </location>
</feature>
<proteinExistence type="predicted"/>
<keyword evidence="4" id="KW-1185">Reference proteome</keyword>
<protein>
    <submittedName>
        <fullName evidence="3">Uncharacterized protein</fullName>
    </submittedName>
</protein>
<comment type="caution">
    <text evidence="3">The sequence shown here is derived from an EMBL/GenBank/DDBJ whole genome shotgun (WGS) entry which is preliminary data.</text>
</comment>
<gene>
    <name evidence="3" type="ORF">CWI80_11260</name>
</gene>
<dbReference type="AlphaFoldDB" id="A0A432Z0S7"/>
<keyword evidence="2" id="KW-0732">Signal</keyword>